<dbReference type="HAMAP" id="MF_01416">
    <property type="entry name" value="ATP_synth_delta_bact"/>
    <property type="match status" value="1"/>
</dbReference>
<dbReference type="Pfam" id="PF00213">
    <property type="entry name" value="OSCP"/>
    <property type="match status" value="1"/>
</dbReference>
<reference evidence="8 9" key="1">
    <citation type="submission" date="2023-02" db="EMBL/GenBank/DDBJ databases">
        <title>Genome sequence of Lacticaseibacillus sp. KACC 23028.</title>
        <authorList>
            <person name="Kim S."/>
            <person name="Heo J."/>
            <person name="Kwon S.-W."/>
        </authorList>
    </citation>
    <scope>NUCLEOTIDE SEQUENCE [LARGE SCALE GENOMIC DNA]</scope>
    <source>
        <strain evidence="8 9">KACC 23028</strain>
    </source>
</reference>
<keyword evidence="7" id="KW-1003">Cell membrane</keyword>
<dbReference type="InterPro" id="IPR000711">
    <property type="entry name" value="ATPase_OSCP/dsu"/>
</dbReference>
<dbReference type="SUPFAM" id="SSF47928">
    <property type="entry name" value="N-terminal domain of the delta subunit of the F1F0-ATP synthase"/>
    <property type="match status" value="1"/>
</dbReference>
<keyword evidence="2 7" id="KW-0813">Transport</keyword>
<gene>
    <name evidence="7 8" type="primary">atpH</name>
    <name evidence="8" type="ORF">PQ472_07475</name>
</gene>
<proteinExistence type="inferred from homology"/>
<dbReference type="Gene3D" id="1.10.520.20">
    <property type="entry name" value="N-terminal domain of the delta subunit of the F1F0-ATP synthase"/>
    <property type="match status" value="1"/>
</dbReference>
<evidence type="ECO:0000313" key="8">
    <source>
        <dbReference type="EMBL" id="WDF81766.1"/>
    </source>
</evidence>
<dbReference type="EMBL" id="CP117884">
    <property type="protein sequence ID" value="WDF81766.1"/>
    <property type="molecule type" value="Genomic_DNA"/>
</dbReference>
<name>A0ABY7WNR1_9LACO</name>
<evidence type="ECO:0000256" key="7">
    <source>
        <dbReference type="HAMAP-Rule" id="MF_01416"/>
    </source>
</evidence>
<dbReference type="RefSeq" id="WP_274258746.1">
    <property type="nucleotide sequence ID" value="NZ_CP117884.1"/>
</dbReference>
<dbReference type="PANTHER" id="PTHR11910">
    <property type="entry name" value="ATP SYNTHASE DELTA CHAIN"/>
    <property type="match status" value="1"/>
</dbReference>
<evidence type="ECO:0000256" key="1">
    <source>
        <dbReference type="ARBA" id="ARBA00004370"/>
    </source>
</evidence>
<keyword evidence="4 7" id="KW-0406">Ion transport</keyword>
<keyword evidence="5 7" id="KW-0472">Membrane</keyword>
<comment type="function">
    <text evidence="7">This protein is part of the stalk that links CF(0) to CF(1). It either transmits conformational changes from CF(0) to CF(1) or is implicated in proton conduction.</text>
</comment>
<evidence type="ECO:0000256" key="3">
    <source>
        <dbReference type="ARBA" id="ARBA00022781"/>
    </source>
</evidence>
<dbReference type="PRINTS" id="PR00125">
    <property type="entry name" value="ATPASEDELTA"/>
</dbReference>
<dbReference type="Proteomes" id="UP001220377">
    <property type="component" value="Chromosome"/>
</dbReference>
<protein>
    <recommendedName>
        <fullName evidence="7">ATP synthase subunit delta</fullName>
    </recommendedName>
    <alternativeName>
        <fullName evidence="7">ATP synthase F(1) sector subunit delta</fullName>
    </alternativeName>
    <alternativeName>
        <fullName evidence="7">F-type ATPase subunit delta</fullName>
        <shortName evidence="7">F-ATPase subunit delta</shortName>
    </alternativeName>
</protein>
<evidence type="ECO:0000256" key="5">
    <source>
        <dbReference type="ARBA" id="ARBA00023136"/>
    </source>
</evidence>
<keyword evidence="3 7" id="KW-0375">Hydrogen ion transport</keyword>
<keyword evidence="7" id="KW-0139">CF(1)</keyword>
<comment type="similarity">
    <text evidence="7">Belongs to the ATPase delta chain family.</text>
</comment>
<evidence type="ECO:0000313" key="9">
    <source>
        <dbReference type="Proteomes" id="UP001220377"/>
    </source>
</evidence>
<evidence type="ECO:0000256" key="4">
    <source>
        <dbReference type="ARBA" id="ARBA00023065"/>
    </source>
</evidence>
<keyword evidence="6 7" id="KW-0066">ATP synthesis</keyword>
<accession>A0ABY7WNR1</accession>
<comment type="function">
    <text evidence="7">F(1)F(0) ATP synthase produces ATP from ADP in the presence of a proton or sodium gradient. F-type ATPases consist of two structural domains, F(1) containing the extramembraneous catalytic core and F(0) containing the membrane proton channel, linked together by a central stalk and a peripheral stalk. During catalysis, ATP synthesis in the catalytic domain of F(1) is coupled via a rotary mechanism of the central stalk subunits to proton translocation.</text>
</comment>
<evidence type="ECO:0000256" key="2">
    <source>
        <dbReference type="ARBA" id="ARBA00022448"/>
    </source>
</evidence>
<sequence>MALTNAIVAPRYGAALFALASETKQIETVGADLQALSAVIADTPSLLAALSAPEISPAGKQAMVDNLKKDAVQPVANLIQMVFDYGRIAALPVIIDDFKARVQEAAGVVTGTVTTAVALDEAQSAKLSAAIAKRLGVKTAELTSNVDPSVIGGVRVEAANLVIDGTVATKITKLRTALLAR</sequence>
<dbReference type="NCBIfam" id="TIGR01145">
    <property type="entry name" value="ATP_synt_delta"/>
    <property type="match status" value="1"/>
</dbReference>
<dbReference type="InterPro" id="IPR026015">
    <property type="entry name" value="ATP_synth_OSCP/delta_N_sf"/>
</dbReference>
<keyword evidence="9" id="KW-1185">Reference proteome</keyword>
<comment type="subcellular location">
    <subcellularLocation>
        <location evidence="7">Cell membrane</location>
        <topology evidence="7">Peripheral membrane protein</topology>
    </subcellularLocation>
    <subcellularLocation>
        <location evidence="1">Membrane</location>
    </subcellularLocation>
</comment>
<organism evidence="8 9">
    <name type="scientific">Lacticaseibacillus pabuli</name>
    <dbReference type="NCBI Taxonomy" id="3025672"/>
    <lineage>
        <taxon>Bacteria</taxon>
        <taxon>Bacillati</taxon>
        <taxon>Bacillota</taxon>
        <taxon>Bacilli</taxon>
        <taxon>Lactobacillales</taxon>
        <taxon>Lactobacillaceae</taxon>
        <taxon>Lacticaseibacillus</taxon>
    </lineage>
</organism>
<evidence type="ECO:0000256" key="6">
    <source>
        <dbReference type="ARBA" id="ARBA00023310"/>
    </source>
</evidence>